<protein>
    <recommendedName>
        <fullName evidence="4">FAD-binding PCMH-type domain-containing protein</fullName>
    </recommendedName>
</protein>
<feature type="signal peptide" evidence="3">
    <location>
        <begin position="1"/>
        <end position="20"/>
    </location>
</feature>
<dbReference type="InterPro" id="IPR016166">
    <property type="entry name" value="FAD-bd_PCMH"/>
</dbReference>
<dbReference type="PANTHER" id="PTHR13878:SF91">
    <property type="entry name" value="FAD BINDING DOMAIN PROTEIN (AFU_ORTHOLOGUE AFUA_6G12070)-RELATED"/>
    <property type="match status" value="1"/>
</dbReference>
<name>A0A0C2WPA3_AMAMK</name>
<comment type="similarity">
    <text evidence="1">Belongs to the oxygen-dependent FAD-linked oxidoreductase family.</text>
</comment>
<evidence type="ECO:0000256" key="2">
    <source>
        <dbReference type="ARBA" id="ARBA00023002"/>
    </source>
</evidence>
<dbReference type="STRING" id="946122.A0A0C2WPA3"/>
<dbReference type="SUPFAM" id="SSF56176">
    <property type="entry name" value="FAD-binding/transporter-associated domain-like"/>
    <property type="match status" value="1"/>
</dbReference>
<dbReference type="HOGENOM" id="CLU_018354_4_4_1"/>
<dbReference type="InterPro" id="IPR050432">
    <property type="entry name" value="FAD-linked_Oxidoreductases_BP"/>
</dbReference>
<evidence type="ECO:0000256" key="1">
    <source>
        <dbReference type="ARBA" id="ARBA00005466"/>
    </source>
</evidence>
<proteinExistence type="inferred from homology"/>
<dbReference type="AlphaFoldDB" id="A0A0C2WPA3"/>
<evidence type="ECO:0000313" key="5">
    <source>
        <dbReference type="EMBL" id="KIL58058.1"/>
    </source>
</evidence>
<dbReference type="InterPro" id="IPR016169">
    <property type="entry name" value="FAD-bd_PCMH_sub2"/>
</dbReference>
<dbReference type="PANTHER" id="PTHR13878">
    <property type="entry name" value="GULONOLACTONE OXIDASE"/>
    <property type="match status" value="1"/>
</dbReference>
<dbReference type="GO" id="GO:0016491">
    <property type="term" value="F:oxidoreductase activity"/>
    <property type="evidence" value="ECO:0007669"/>
    <property type="project" value="UniProtKB-KW"/>
</dbReference>
<accession>A0A0C2WPA3</accession>
<dbReference type="PROSITE" id="PS51387">
    <property type="entry name" value="FAD_PCMH"/>
    <property type="match status" value="1"/>
</dbReference>
<feature type="domain" description="FAD-binding PCMH-type" evidence="4">
    <location>
        <begin position="120"/>
        <end position="306"/>
    </location>
</feature>
<dbReference type="InterPro" id="IPR036318">
    <property type="entry name" value="FAD-bd_PCMH-like_sf"/>
</dbReference>
<gene>
    <name evidence="5" type="ORF">M378DRAFT_87000</name>
</gene>
<feature type="chain" id="PRO_5002158338" description="FAD-binding PCMH-type domain-containing protein" evidence="3">
    <location>
        <begin position="21"/>
        <end position="572"/>
    </location>
</feature>
<reference evidence="5 6" key="1">
    <citation type="submission" date="2014-04" db="EMBL/GenBank/DDBJ databases">
        <title>Evolutionary Origins and Diversification of the Mycorrhizal Mutualists.</title>
        <authorList>
            <consortium name="DOE Joint Genome Institute"/>
            <consortium name="Mycorrhizal Genomics Consortium"/>
            <person name="Kohler A."/>
            <person name="Kuo A."/>
            <person name="Nagy L.G."/>
            <person name="Floudas D."/>
            <person name="Copeland A."/>
            <person name="Barry K.W."/>
            <person name="Cichocki N."/>
            <person name="Veneault-Fourrey C."/>
            <person name="LaButti K."/>
            <person name="Lindquist E.A."/>
            <person name="Lipzen A."/>
            <person name="Lundell T."/>
            <person name="Morin E."/>
            <person name="Murat C."/>
            <person name="Riley R."/>
            <person name="Ohm R."/>
            <person name="Sun H."/>
            <person name="Tunlid A."/>
            <person name="Henrissat B."/>
            <person name="Grigoriev I.V."/>
            <person name="Hibbett D.S."/>
            <person name="Martin F."/>
        </authorList>
    </citation>
    <scope>NUCLEOTIDE SEQUENCE [LARGE SCALE GENOMIC DNA]</scope>
    <source>
        <strain evidence="5 6">Koide BX008</strain>
    </source>
</reference>
<sequence length="572" mass="61102">MTPRWLLSLAVTSFPFLACAKQACKCLSSQPCWPSSSDFSGLSSQLSQPLIRPTPPASACYPPSNPSGNCTDAITHLPDGPFRSNIPGAMQNINFESFTFDNGTIDACYYNFTLGVPCDQGNIPILGVDARTVADVQATVKFAAKHYLRLVVKNTGHDYLGRSMGRGGFMLWTHNLKNISYDGAFVPNGAPSGSQQYKALTIGAGVQWHDAYAAANDYGRLIVGGISVGGSVGAAGGWIQGGGHSILSSSHGLGVDNAVQFTLVLASGEYITANAYQNQDIFWALRGGGGGTYGVVISVTYQTYEVLPVTSISFFINFTSPAIAQNVTTEYFAMLPALSDAGWGGYTFFQGALVSINLASNDSLAQGNTTFSTFIDRTLAAVGNPALVTVQTQSFPSFYQAYQTYFSGTGEVGTTTELVSRLLSRKIAEEQPEKVAKVFLGLADGAQINFVAGGAVSKVNPDSAGLNPAWRESIGLLMSGISWDEGTTTAAINRLRQGAASDLEALDTVSADSGTYFNEASLYEKDFKKTFFGSHYARLKDIKRKYDEDDLFLVAEGVGSDDWDKSLNCRRD</sequence>
<evidence type="ECO:0000313" key="6">
    <source>
        <dbReference type="Proteomes" id="UP000054549"/>
    </source>
</evidence>
<keyword evidence="6" id="KW-1185">Reference proteome</keyword>
<dbReference type="EMBL" id="KN818348">
    <property type="protein sequence ID" value="KIL58058.1"/>
    <property type="molecule type" value="Genomic_DNA"/>
</dbReference>
<dbReference type="Pfam" id="PF01565">
    <property type="entry name" value="FAD_binding_4"/>
    <property type="match status" value="1"/>
</dbReference>
<dbReference type="InterPro" id="IPR012951">
    <property type="entry name" value="BBE"/>
</dbReference>
<dbReference type="InParanoid" id="A0A0C2WPA3"/>
<organism evidence="5 6">
    <name type="scientific">Amanita muscaria (strain Koide BX008)</name>
    <dbReference type="NCBI Taxonomy" id="946122"/>
    <lineage>
        <taxon>Eukaryota</taxon>
        <taxon>Fungi</taxon>
        <taxon>Dikarya</taxon>
        <taxon>Basidiomycota</taxon>
        <taxon>Agaricomycotina</taxon>
        <taxon>Agaricomycetes</taxon>
        <taxon>Agaricomycetidae</taxon>
        <taxon>Agaricales</taxon>
        <taxon>Pluteineae</taxon>
        <taxon>Amanitaceae</taxon>
        <taxon>Amanita</taxon>
    </lineage>
</organism>
<dbReference type="InterPro" id="IPR006094">
    <property type="entry name" value="Oxid_FAD_bind_N"/>
</dbReference>
<keyword evidence="3" id="KW-0732">Signal</keyword>
<keyword evidence="2" id="KW-0560">Oxidoreductase</keyword>
<dbReference type="Gene3D" id="3.30.465.10">
    <property type="match status" value="2"/>
</dbReference>
<evidence type="ECO:0000256" key="3">
    <source>
        <dbReference type="SAM" id="SignalP"/>
    </source>
</evidence>
<dbReference type="OrthoDB" id="9983560at2759"/>
<dbReference type="Proteomes" id="UP000054549">
    <property type="component" value="Unassembled WGS sequence"/>
</dbReference>
<evidence type="ECO:0000259" key="4">
    <source>
        <dbReference type="PROSITE" id="PS51387"/>
    </source>
</evidence>
<dbReference type="Pfam" id="PF08031">
    <property type="entry name" value="BBE"/>
    <property type="match status" value="1"/>
</dbReference>
<dbReference type="GO" id="GO:0071949">
    <property type="term" value="F:FAD binding"/>
    <property type="evidence" value="ECO:0007669"/>
    <property type="project" value="InterPro"/>
</dbReference>